<keyword evidence="6 8" id="KW-0472">Membrane</keyword>
<evidence type="ECO:0000256" key="1">
    <source>
        <dbReference type="ARBA" id="ARBA00004571"/>
    </source>
</evidence>
<proteinExistence type="inferred from homology"/>
<dbReference type="Gene3D" id="2.40.170.20">
    <property type="entry name" value="TonB-dependent receptor, beta-barrel domain"/>
    <property type="match status" value="1"/>
</dbReference>
<name>A0ABS3LT58_9PROT</name>
<evidence type="ECO:0000256" key="8">
    <source>
        <dbReference type="PROSITE-ProRule" id="PRU01360"/>
    </source>
</evidence>
<evidence type="ECO:0000256" key="2">
    <source>
        <dbReference type="ARBA" id="ARBA00022448"/>
    </source>
</evidence>
<keyword evidence="7 8" id="KW-0998">Cell outer membrane</keyword>
<comment type="caution">
    <text evidence="13">The sequence shown here is derived from an EMBL/GenBank/DDBJ whole genome shotgun (WGS) entry which is preliminary data.</text>
</comment>
<evidence type="ECO:0000256" key="9">
    <source>
        <dbReference type="RuleBase" id="RU003357"/>
    </source>
</evidence>
<protein>
    <submittedName>
        <fullName evidence="13">TonB-dependent receptor</fullName>
    </submittedName>
</protein>
<evidence type="ECO:0000256" key="3">
    <source>
        <dbReference type="ARBA" id="ARBA00022452"/>
    </source>
</evidence>
<keyword evidence="2 8" id="KW-0813">Transport</keyword>
<evidence type="ECO:0000256" key="6">
    <source>
        <dbReference type="ARBA" id="ARBA00023136"/>
    </source>
</evidence>
<sequence>MMGATAPTDTAQEERVTVQGSRHSQVAAGLMIKEDAPKSRSTVTQAFIAHQNPASNPMQLISLLPGVNTTSLDPLGLSSGYMSMRGLTQDQIGYTLEGFPLNDIGNYAIYPQEITDAENLRTINVEQGSADLDSPHISATGGAVDMYLLNPKEKFGGTVDASYGSYNSRRIFGRVDTGRVGNSNVKGFVSFSYAAEDSWRGPGGQNKMHGETKWVDEWGKGNVISFTLVGNHATSTLFPSTHMSDWNEKGIHNAYSGTWDPKNPSSNYYELHRNPFTNIYASAPSTFTLSDHIKLTETPYFWYGDGNGGGAYSENLQKFQWGTQSYTGSVGSYNASNVDQALGNTGKNKGNILLYNPSNTQTYRPGAVTKVTVTTGVNRLMLGYWFEYSKQFQTGPYSLINYATGKPLDMLGGGQNLVLSNGDTAQYRDTLTQTRIHTLFIADSLSLLNNRLNIEAGLKYTFVSRQGHNFLPDTSTGPYINQSWQEPLPAASIRYKINAENQIFASVTTNFRIPMNVSLYDSGAYDKASGYSTHANPNMRPEVSISEELGWRYQGPLVMSSLTYFHYNFTNRLYSQTVQTSGGNYYSRSFNGGGMHADGLDFEIGTRPIFYHIRPYFSAEYVHAITDSNIAASGSITDYVRSKGKYAPQTPAYQFGFNLSYDDGHLFGDYSLKYVARQYSTFNNDQHIPSYVLMNIDVGYHFPDMGRFKSPTIRLNLQNIANNHYLGYASGVQANATSVKGVFGSTLKGSAPTYGIAAPFAALATASVDF</sequence>
<comment type="similarity">
    <text evidence="8 9">Belongs to the TonB-dependent receptor family.</text>
</comment>
<evidence type="ECO:0000256" key="10">
    <source>
        <dbReference type="SAM" id="MobiDB-lite"/>
    </source>
</evidence>
<dbReference type="Proteomes" id="UP000664771">
    <property type="component" value="Unassembled WGS sequence"/>
</dbReference>
<keyword evidence="14" id="KW-1185">Reference proteome</keyword>
<keyword evidence="4 8" id="KW-0812">Transmembrane</keyword>
<dbReference type="Pfam" id="PF07715">
    <property type="entry name" value="Plug"/>
    <property type="match status" value="1"/>
</dbReference>
<dbReference type="InterPro" id="IPR039426">
    <property type="entry name" value="TonB-dep_rcpt-like"/>
</dbReference>
<keyword evidence="13" id="KW-0675">Receptor</keyword>
<dbReference type="PROSITE" id="PS52016">
    <property type="entry name" value="TONB_DEPENDENT_REC_3"/>
    <property type="match status" value="1"/>
</dbReference>
<keyword evidence="3 8" id="KW-1134">Transmembrane beta strand</keyword>
<evidence type="ECO:0000313" key="14">
    <source>
        <dbReference type="Proteomes" id="UP000664771"/>
    </source>
</evidence>
<evidence type="ECO:0000256" key="7">
    <source>
        <dbReference type="ARBA" id="ARBA00023237"/>
    </source>
</evidence>
<evidence type="ECO:0000259" key="11">
    <source>
        <dbReference type="Pfam" id="PF00593"/>
    </source>
</evidence>
<dbReference type="InterPro" id="IPR000531">
    <property type="entry name" value="Beta-barrel_TonB"/>
</dbReference>
<gene>
    <name evidence="13" type="ORF">J2D73_04720</name>
</gene>
<feature type="domain" description="TonB-dependent receptor plug" evidence="12">
    <location>
        <begin position="33"/>
        <end position="132"/>
    </location>
</feature>
<dbReference type="InterPro" id="IPR036942">
    <property type="entry name" value="Beta-barrel_TonB_sf"/>
</dbReference>
<dbReference type="Pfam" id="PF00593">
    <property type="entry name" value="TonB_dep_Rec_b-barrel"/>
    <property type="match status" value="1"/>
</dbReference>
<keyword evidence="5 9" id="KW-0798">TonB box</keyword>
<dbReference type="InterPro" id="IPR037066">
    <property type="entry name" value="Plug_dom_sf"/>
</dbReference>
<dbReference type="EMBL" id="JAFVMF010000004">
    <property type="protein sequence ID" value="MBO1359100.1"/>
    <property type="molecule type" value="Genomic_DNA"/>
</dbReference>
<dbReference type="InterPro" id="IPR012910">
    <property type="entry name" value="Plug_dom"/>
</dbReference>
<evidence type="ECO:0000256" key="4">
    <source>
        <dbReference type="ARBA" id="ARBA00022692"/>
    </source>
</evidence>
<comment type="subcellular location">
    <subcellularLocation>
        <location evidence="1 8">Cell outer membrane</location>
        <topology evidence="1 8">Multi-pass membrane protein</topology>
    </subcellularLocation>
</comment>
<reference evidence="13 14" key="1">
    <citation type="submission" date="2021-03" db="EMBL/GenBank/DDBJ databases">
        <title>The complete genome sequence of Acetobacter sacchari TBRC 11175.</title>
        <authorList>
            <person name="Charoenyingcharoen P."/>
            <person name="Yukphan P."/>
        </authorList>
    </citation>
    <scope>NUCLEOTIDE SEQUENCE [LARGE SCALE GENOMIC DNA]</scope>
    <source>
        <strain evidence="13 14">TBRC 11175</strain>
    </source>
</reference>
<dbReference type="Gene3D" id="2.170.130.10">
    <property type="entry name" value="TonB-dependent receptor, plug domain"/>
    <property type="match status" value="1"/>
</dbReference>
<organism evidence="13 14">
    <name type="scientific">Acetobacter sacchari</name>
    <dbReference type="NCBI Taxonomy" id="2661687"/>
    <lineage>
        <taxon>Bacteria</taxon>
        <taxon>Pseudomonadati</taxon>
        <taxon>Pseudomonadota</taxon>
        <taxon>Alphaproteobacteria</taxon>
        <taxon>Acetobacterales</taxon>
        <taxon>Acetobacteraceae</taxon>
        <taxon>Acetobacter</taxon>
    </lineage>
</organism>
<dbReference type="SUPFAM" id="SSF56935">
    <property type="entry name" value="Porins"/>
    <property type="match status" value="1"/>
</dbReference>
<evidence type="ECO:0000259" key="12">
    <source>
        <dbReference type="Pfam" id="PF07715"/>
    </source>
</evidence>
<evidence type="ECO:0000256" key="5">
    <source>
        <dbReference type="ARBA" id="ARBA00023077"/>
    </source>
</evidence>
<feature type="domain" description="TonB-dependent receptor-like beta-barrel" evidence="11">
    <location>
        <begin position="256"/>
        <end position="720"/>
    </location>
</feature>
<evidence type="ECO:0000313" key="13">
    <source>
        <dbReference type="EMBL" id="MBO1359100.1"/>
    </source>
</evidence>
<accession>A0ABS3LT58</accession>
<feature type="region of interest" description="Disordered" evidence="10">
    <location>
        <begin position="1"/>
        <end position="24"/>
    </location>
</feature>